<dbReference type="AlphaFoldDB" id="A0A2T0RME7"/>
<evidence type="ECO:0000313" key="2">
    <source>
        <dbReference type="Proteomes" id="UP000238375"/>
    </source>
</evidence>
<reference evidence="1 2" key="1">
    <citation type="submission" date="2018-03" db="EMBL/GenBank/DDBJ databases">
        <title>Genomic Encyclopedia of Archaeal and Bacterial Type Strains, Phase II (KMG-II): from individual species to whole genera.</title>
        <authorList>
            <person name="Goeker M."/>
        </authorList>
    </citation>
    <scope>NUCLEOTIDE SEQUENCE [LARGE SCALE GENOMIC DNA]</scope>
    <source>
        <strain evidence="1 2">DSM 28354</strain>
    </source>
</reference>
<organism evidence="1 2">
    <name type="scientific">Spirosoma oryzae</name>
    <dbReference type="NCBI Taxonomy" id="1469603"/>
    <lineage>
        <taxon>Bacteria</taxon>
        <taxon>Pseudomonadati</taxon>
        <taxon>Bacteroidota</taxon>
        <taxon>Cytophagia</taxon>
        <taxon>Cytophagales</taxon>
        <taxon>Cytophagaceae</taxon>
        <taxon>Spirosoma</taxon>
    </lineage>
</organism>
<evidence type="ECO:0000313" key="1">
    <source>
        <dbReference type="EMBL" id="PRY22292.1"/>
    </source>
</evidence>
<dbReference type="Pfam" id="PF08843">
    <property type="entry name" value="AbiEii"/>
    <property type="match status" value="1"/>
</dbReference>
<dbReference type="GO" id="GO:0016740">
    <property type="term" value="F:transferase activity"/>
    <property type="evidence" value="ECO:0007669"/>
    <property type="project" value="UniProtKB-KW"/>
</dbReference>
<dbReference type="Proteomes" id="UP000238375">
    <property type="component" value="Unassembled WGS sequence"/>
</dbReference>
<accession>A0A2T0RME7</accession>
<gene>
    <name evidence="1" type="ORF">CLV58_1465</name>
</gene>
<keyword evidence="2" id="KW-1185">Reference proteome</keyword>
<dbReference type="EMBL" id="PVTE01000046">
    <property type="protein sequence ID" value="PRY22292.1"/>
    <property type="molecule type" value="Genomic_DNA"/>
</dbReference>
<protein>
    <submittedName>
        <fullName evidence="1">Putative nucleotidyltransferase</fullName>
    </submittedName>
</protein>
<dbReference type="RefSeq" id="WP_106140931.1">
    <property type="nucleotide sequence ID" value="NZ_PVTE01000046.1"/>
</dbReference>
<sequence>MYSISLTERQRQQYKPIFDAIEQACDEVGIEFFLVGAVARDITMAIHGLESPRVTRDLDIAVLIPEPTDYDRLKEKLLEKGQFAEVRNMPFTLKYAGDTVVDLLPFGGLEMDGQVLVNRGEAVAKLAVTGFAEVYEHGTQHVMLDEEFTFRVCDLPGMVVLKLIAYDDNFERVKDLTDIAFILKNYEAIIDQQLFDEHYDLLDGEISLEQAAARILGRHLRPILNSLAALYQRVTAILDRAIADGPEGPVARHIHSAQYQRKPLDYVITLLQQIRQGIDDTITTASTATDNTK</sequence>
<comment type="caution">
    <text evidence="1">The sequence shown here is derived from an EMBL/GenBank/DDBJ whole genome shotgun (WGS) entry which is preliminary data.</text>
</comment>
<name>A0A2T0RME7_9BACT</name>
<dbReference type="InterPro" id="IPR014942">
    <property type="entry name" value="AbiEii"/>
</dbReference>
<proteinExistence type="predicted"/>
<keyword evidence="1" id="KW-0808">Transferase</keyword>